<evidence type="ECO:0000313" key="2">
    <source>
        <dbReference type="Proteomes" id="UP000031523"/>
    </source>
</evidence>
<sequence length="104" mass="11446">MSDLTIDGTVFEDLRKIFRTVSGRMGDARTTLKHADGSAVGAEKLVEELHDFADEWGYGMKQLGKHAQGAVKMIDKIGKTFDELDHELAEALKPKKTKAKGEGK</sequence>
<dbReference type="KEGG" id="sals:SLNWT_2311"/>
<proteinExistence type="predicted"/>
<keyword evidence="2" id="KW-1185">Reference proteome</keyword>
<protein>
    <submittedName>
        <fullName evidence="1">Uncharacterized protein</fullName>
    </submittedName>
</protein>
<evidence type="ECO:0000313" key="1">
    <source>
        <dbReference type="EMBL" id="AJE82687.1"/>
    </source>
</evidence>
<dbReference type="Proteomes" id="UP000031523">
    <property type="component" value="Chromosome"/>
</dbReference>
<dbReference type="AlphaFoldDB" id="A0A0B5EX37"/>
<dbReference type="EMBL" id="CP010519">
    <property type="protein sequence ID" value="AJE82687.1"/>
    <property type="molecule type" value="Genomic_DNA"/>
</dbReference>
<reference evidence="1 2" key="1">
    <citation type="submission" date="2015-01" db="EMBL/GenBank/DDBJ databases">
        <title>Enhanced salinomycin production by adjusting the supply of polyketide extender units in Streptomyce albus DSM 41398.</title>
        <authorList>
            <person name="Lu C."/>
        </authorList>
    </citation>
    <scope>NUCLEOTIDE SEQUENCE [LARGE SCALE GENOMIC DNA]</scope>
    <source>
        <strain evidence="2">ATCC 21838 / DSM 41398 / FERM P-419 / JCM 4703 / NBRC 107858</strain>
    </source>
</reference>
<name>A0A0B5EX37_STRA4</name>
<organism evidence="1 2">
    <name type="scientific">Streptomyces albus (strain ATCC 21838 / DSM 41398 / FERM P-419 / JCM 4703 / NBRC 107858)</name>
    <dbReference type="NCBI Taxonomy" id="1081613"/>
    <lineage>
        <taxon>Bacteria</taxon>
        <taxon>Bacillati</taxon>
        <taxon>Actinomycetota</taxon>
        <taxon>Actinomycetes</taxon>
        <taxon>Kitasatosporales</taxon>
        <taxon>Streptomycetaceae</taxon>
        <taxon>Streptomyces</taxon>
    </lineage>
</organism>
<accession>A0A0B5EX37</accession>
<gene>
    <name evidence="1" type="ORF">SLNWT_2311</name>
</gene>